<dbReference type="GO" id="GO:0006826">
    <property type="term" value="P:iron ion transport"/>
    <property type="evidence" value="ECO:0007669"/>
    <property type="project" value="TreeGrafter"/>
</dbReference>
<dbReference type="InterPro" id="IPR017927">
    <property type="entry name" value="FAD-bd_FR_type"/>
</dbReference>
<name>A0A0W0FDW9_MONRR</name>
<keyword evidence="5" id="KW-1003">Cell membrane</keyword>
<dbReference type="Pfam" id="PF08022">
    <property type="entry name" value="FAD_binding_8"/>
    <property type="match status" value="1"/>
</dbReference>
<organism evidence="15 16">
    <name type="scientific">Moniliophthora roreri</name>
    <name type="common">Frosty pod rot fungus</name>
    <name type="synonym">Monilia roreri</name>
    <dbReference type="NCBI Taxonomy" id="221103"/>
    <lineage>
        <taxon>Eukaryota</taxon>
        <taxon>Fungi</taxon>
        <taxon>Dikarya</taxon>
        <taxon>Basidiomycota</taxon>
        <taxon>Agaricomycotina</taxon>
        <taxon>Agaricomycetes</taxon>
        <taxon>Agaricomycetidae</taxon>
        <taxon>Agaricales</taxon>
        <taxon>Marasmiineae</taxon>
        <taxon>Marasmiaceae</taxon>
        <taxon>Moniliophthora</taxon>
    </lineage>
</organism>
<feature type="transmembrane region" description="Helical" evidence="13">
    <location>
        <begin position="289"/>
        <end position="306"/>
    </location>
</feature>
<feature type="transmembrane region" description="Helical" evidence="13">
    <location>
        <begin position="126"/>
        <end position="150"/>
    </location>
</feature>
<evidence type="ECO:0000256" key="4">
    <source>
        <dbReference type="ARBA" id="ARBA00022448"/>
    </source>
</evidence>
<dbReference type="InterPro" id="IPR013112">
    <property type="entry name" value="FAD-bd_8"/>
</dbReference>
<dbReference type="Gene3D" id="3.40.50.80">
    <property type="entry name" value="Nucleotide-binding domain of ferredoxin-NADP reductase (FNR) module"/>
    <property type="match status" value="1"/>
</dbReference>
<reference evidence="15 16" key="1">
    <citation type="submission" date="2015-12" db="EMBL/GenBank/DDBJ databases">
        <title>Draft genome sequence of Moniliophthora roreri, the causal agent of frosty pod rot of cacao.</title>
        <authorList>
            <person name="Aime M.C."/>
            <person name="Diaz-Valderrama J.R."/>
            <person name="Kijpornyongpan T."/>
            <person name="Phillips-Mora W."/>
        </authorList>
    </citation>
    <scope>NUCLEOTIDE SEQUENCE [LARGE SCALE GENOMIC DNA]</scope>
    <source>
        <strain evidence="15 16">MCA 2952</strain>
    </source>
</reference>
<dbReference type="GO" id="GO:0006879">
    <property type="term" value="P:intracellular iron ion homeostasis"/>
    <property type="evidence" value="ECO:0007669"/>
    <property type="project" value="TreeGrafter"/>
</dbReference>
<evidence type="ECO:0000256" key="1">
    <source>
        <dbReference type="ARBA" id="ARBA00004651"/>
    </source>
</evidence>
<keyword evidence="8 13" id="KW-1133">Transmembrane helix</keyword>
<evidence type="ECO:0000256" key="10">
    <source>
        <dbReference type="ARBA" id="ARBA00023065"/>
    </source>
</evidence>
<proteinExistence type="inferred from homology"/>
<evidence type="ECO:0000259" key="14">
    <source>
        <dbReference type="PROSITE" id="PS51384"/>
    </source>
</evidence>
<feature type="transmembrane region" description="Helical" evidence="13">
    <location>
        <begin position="170"/>
        <end position="188"/>
    </location>
</feature>
<dbReference type="CDD" id="cd06186">
    <property type="entry name" value="NOX_Duox_like_FAD_NADP"/>
    <property type="match status" value="1"/>
</dbReference>
<comment type="subcellular location">
    <subcellularLocation>
        <location evidence="1">Cell membrane</location>
        <topology evidence="1">Multi-pass membrane protein</topology>
    </subcellularLocation>
</comment>
<feature type="transmembrane region" description="Helical" evidence="13">
    <location>
        <begin position="235"/>
        <end position="256"/>
    </location>
</feature>
<dbReference type="GO" id="GO:0015677">
    <property type="term" value="P:copper ion import"/>
    <property type="evidence" value="ECO:0007669"/>
    <property type="project" value="TreeGrafter"/>
</dbReference>
<dbReference type="EC" id="1.16.1.9" evidence="3"/>
<dbReference type="PANTHER" id="PTHR32361">
    <property type="entry name" value="FERRIC/CUPRIC REDUCTASE TRANSMEMBRANE COMPONENT"/>
    <property type="match status" value="1"/>
</dbReference>
<evidence type="ECO:0000256" key="7">
    <source>
        <dbReference type="ARBA" id="ARBA00022982"/>
    </source>
</evidence>
<dbReference type="EMBL" id="LATX01002080">
    <property type="protein sequence ID" value="KTB34420.1"/>
    <property type="molecule type" value="Genomic_DNA"/>
</dbReference>
<sequence length="800" mass="88107">MSPKSQSEMVIYHIDLFLLALICILVLIRLPRVAARFWRFSEWSNGHLLRKKPLSQHPIQHVAFNASSGPGHHDLSTDDNHTLVGSLENIQRISEKGIPIQSAYPPHIGSTVRLLRPLLKPFHTRVLPGLSFSHVCVMVAYFGALVYPAFYKTNPFTDPVRFGWITVGQYPFIILFATKNNLLGAMLGTGYEKLNFLHRFVGRLVIVSVNVHFLGYIYSWCIKGTFRQHSSHPSIYWGIIGLICMNSLYLFSLSFFRSRFYTLFVTNHILALSLLIPATILHMPACTPYVLAAVSLYGLDIFLRVVKTKFATAQLRVIPELGVTRVEIPEINAGWRAGQHIRLRVCSSGMGIFGWAEIHPFTIANCQETPEGMVLMCKKAGDWTNKLYDLAQKSVALENTRLNELAAAVGLCLPGIGGKVRVMVEGPYGGPGLRMFASFSAAVFVAGGSGITFALSAIQELIRADAKGESRVKVIELIWIVQDPSALVPMMPALTSLVQQSVFAPLRVSVFYTRAPFGKFPFPDGAFRSTRLSLSPGRPKVESFLEAAMGRVVSIGGTGEALLNEKDKDGVNGLLVGVCGPVGLADSVFEAIAKVDDTRREQVGGIEVHEETFVYIIVWRRTAFGIYARLSKLEFISLYLPRDTLLVYGQGEMTYPCNFPISQTTLIPCDNTLEVLQSEKGVFTAIFPHESILTIPTSIKPSQNTPLSTPHDPDDPTLVLVSGIPNTASPLNGTITTESRSAIQTVTIVSTVHDQSTVTVSAVEINPSMAATETSSARLNSYTVNWHLILIFIISVHFIQ</sequence>
<feature type="transmembrane region" description="Helical" evidence="13">
    <location>
        <begin position="263"/>
        <end position="283"/>
    </location>
</feature>
<dbReference type="InterPro" id="IPR017938">
    <property type="entry name" value="Riboflavin_synthase-like_b-brl"/>
</dbReference>
<evidence type="ECO:0000313" key="16">
    <source>
        <dbReference type="Proteomes" id="UP000054988"/>
    </source>
</evidence>
<evidence type="ECO:0000256" key="3">
    <source>
        <dbReference type="ARBA" id="ARBA00012668"/>
    </source>
</evidence>
<dbReference type="InterPro" id="IPR039261">
    <property type="entry name" value="FNR_nucleotide-bd"/>
</dbReference>
<dbReference type="SUPFAM" id="SSF63380">
    <property type="entry name" value="Riboflavin synthase domain-like"/>
    <property type="match status" value="1"/>
</dbReference>
<keyword evidence="10" id="KW-0406">Ion transport</keyword>
<keyword evidence="11 13" id="KW-0472">Membrane</keyword>
<dbReference type="Pfam" id="PF08030">
    <property type="entry name" value="NAD_binding_6"/>
    <property type="match status" value="1"/>
</dbReference>
<feature type="domain" description="FAD-binding FR-type" evidence="14">
    <location>
        <begin position="298"/>
        <end position="434"/>
    </location>
</feature>
<dbReference type="InterPro" id="IPR013130">
    <property type="entry name" value="Fe3_Rdtase_TM_dom"/>
</dbReference>
<evidence type="ECO:0000256" key="9">
    <source>
        <dbReference type="ARBA" id="ARBA00023002"/>
    </source>
</evidence>
<keyword evidence="9" id="KW-0560">Oxidoreductase</keyword>
<dbReference type="AlphaFoldDB" id="A0A0W0FDW9"/>
<evidence type="ECO:0000256" key="13">
    <source>
        <dbReference type="SAM" id="Phobius"/>
    </source>
</evidence>
<evidence type="ECO:0000256" key="12">
    <source>
        <dbReference type="ARBA" id="ARBA00048483"/>
    </source>
</evidence>
<dbReference type="InterPro" id="IPR051410">
    <property type="entry name" value="Ferric/Cupric_Reductase"/>
</dbReference>
<keyword evidence="4" id="KW-0813">Transport</keyword>
<dbReference type="Pfam" id="PF01794">
    <property type="entry name" value="Ferric_reduct"/>
    <property type="match status" value="1"/>
</dbReference>
<evidence type="ECO:0000256" key="11">
    <source>
        <dbReference type="ARBA" id="ARBA00023136"/>
    </source>
</evidence>
<comment type="similarity">
    <text evidence="2">Belongs to the ferric reductase (FRE) family.</text>
</comment>
<evidence type="ECO:0000256" key="2">
    <source>
        <dbReference type="ARBA" id="ARBA00006278"/>
    </source>
</evidence>
<dbReference type="InterPro" id="IPR013121">
    <property type="entry name" value="Fe_red_NAD-bd_6"/>
</dbReference>
<accession>A0A0W0FDW9</accession>
<dbReference type="GO" id="GO:0052851">
    <property type="term" value="F:ferric-chelate reductase (NADPH) activity"/>
    <property type="evidence" value="ECO:0007669"/>
    <property type="project" value="UniProtKB-EC"/>
</dbReference>
<evidence type="ECO:0000256" key="8">
    <source>
        <dbReference type="ARBA" id="ARBA00022989"/>
    </source>
</evidence>
<feature type="transmembrane region" description="Helical" evidence="13">
    <location>
        <begin position="12"/>
        <end position="30"/>
    </location>
</feature>
<dbReference type="PROSITE" id="PS51384">
    <property type="entry name" value="FAD_FR"/>
    <property type="match status" value="1"/>
</dbReference>
<dbReference type="SFLD" id="SFLDG01168">
    <property type="entry name" value="Ferric_reductase_subgroup_(FRE"/>
    <property type="match status" value="1"/>
</dbReference>
<evidence type="ECO:0000313" key="15">
    <source>
        <dbReference type="EMBL" id="KTB34420.1"/>
    </source>
</evidence>
<dbReference type="SFLD" id="SFLDS00052">
    <property type="entry name" value="Ferric_Reductase_Domain"/>
    <property type="match status" value="1"/>
</dbReference>
<dbReference type="Proteomes" id="UP000054988">
    <property type="component" value="Unassembled WGS sequence"/>
</dbReference>
<dbReference type="eggNOG" id="KOG0039">
    <property type="taxonomic scope" value="Eukaryota"/>
</dbReference>
<comment type="caution">
    <text evidence="15">The sequence shown here is derived from an EMBL/GenBank/DDBJ whole genome shotgun (WGS) entry which is preliminary data.</text>
</comment>
<keyword evidence="7" id="KW-0249">Electron transport</keyword>
<dbReference type="PANTHER" id="PTHR32361:SF28">
    <property type="entry name" value="FRP1P"/>
    <property type="match status" value="1"/>
</dbReference>
<protein>
    <recommendedName>
        <fullName evidence="3">ferric-chelate reductase (NADPH)</fullName>
        <ecNumber evidence="3">1.16.1.9</ecNumber>
    </recommendedName>
</protein>
<gene>
    <name evidence="15" type="ORF">WG66_13011</name>
</gene>
<evidence type="ECO:0000256" key="6">
    <source>
        <dbReference type="ARBA" id="ARBA00022692"/>
    </source>
</evidence>
<dbReference type="SUPFAM" id="SSF52343">
    <property type="entry name" value="Ferredoxin reductase-like, C-terminal NADP-linked domain"/>
    <property type="match status" value="1"/>
</dbReference>
<feature type="transmembrane region" description="Helical" evidence="13">
    <location>
        <begin position="436"/>
        <end position="458"/>
    </location>
</feature>
<keyword evidence="6 13" id="KW-0812">Transmembrane</keyword>
<feature type="transmembrane region" description="Helical" evidence="13">
    <location>
        <begin position="200"/>
        <end position="220"/>
    </location>
</feature>
<dbReference type="GO" id="GO:0005886">
    <property type="term" value="C:plasma membrane"/>
    <property type="evidence" value="ECO:0007669"/>
    <property type="project" value="UniProtKB-SubCell"/>
</dbReference>
<comment type="catalytic activity">
    <reaction evidence="12">
        <text>2 a Fe(II)-siderophore + NADP(+) + H(+) = 2 a Fe(III)-siderophore + NADPH</text>
        <dbReference type="Rhea" id="RHEA:28795"/>
        <dbReference type="Rhea" id="RHEA-COMP:11342"/>
        <dbReference type="Rhea" id="RHEA-COMP:11344"/>
        <dbReference type="ChEBI" id="CHEBI:15378"/>
        <dbReference type="ChEBI" id="CHEBI:29033"/>
        <dbReference type="ChEBI" id="CHEBI:29034"/>
        <dbReference type="ChEBI" id="CHEBI:57783"/>
        <dbReference type="ChEBI" id="CHEBI:58349"/>
        <dbReference type="EC" id="1.16.1.9"/>
    </reaction>
</comment>
<evidence type="ECO:0000256" key="5">
    <source>
        <dbReference type="ARBA" id="ARBA00022475"/>
    </source>
</evidence>